<evidence type="ECO:0000313" key="25">
    <source>
        <dbReference type="Proteomes" id="UP001498771"/>
    </source>
</evidence>
<dbReference type="GeneID" id="90035431"/>
<evidence type="ECO:0000256" key="11">
    <source>
        <dbReference type="ARBA" id="ARBA00022737"/>
    </source>
</evidence>
<feature type="domain" description="EH" evidence="22">
    <location>
        <begin position="145"/>
        <end position="233"/>
    </location>
</feature>
<evidence type="ECO:0000256" key="2">
    <source>
        <dbReference type="ARBA" id="ARBA00004134"/>
    </source>
</evidence>
<dbReference type="PANTHER" id="PTHR11216">
    <property type="entry name" value="EH DOMAIN"/>
    <property type="match status" value="1"/>
</dbReference>
<dbReference type="SMART" id="SM00054">
    <property type="entry name" value="EFh"/>
    <property type="match status" value="1"/>
</dbReference>
<evidence type="ECO:0000256" key="1">
    <source>
        <dbReference type="ARBA" id="ARBA00004125"/>
    </source>
</evidence>
<proteinExistence type="inferred from homology"/>
<evidence type="ECO:0000256" key="9">
    <source>
        <dbReference type="ARBA" id="ARBA00022490"/>
    </source>
</evidence>
<dbReference type="InterPro" id="IPR000261">
    <property type="entry name" value="EH_dom"/>
</dbReference>
<dbReference type="Proteomes" id="UP001498771">
    <property type="component" value="Unassembled WGS sequence"/>
</dbReference>
<feature type="region of interest" description="Disordered" evidence="21">
    <location>
        <begin position="308"/>
        <end position="330"/>
    </location>
</feature>
<sequence length="410" mass="46437">MASLSSNKLEEWEIAKYWEIFSGLDPLNGLLSGDRAAAVLKNSQLADDQLERIWDLADVDSDGNLDFEEFCVAMRIIFDLINGRYKSVPSSLPDWLVPSSKVHLLAANRAVKTGSSGFERVDDDDDLDDQPGLTNDFDWYMSPQDRRNYEAVYNANTDRHGQISFESLSELYGTLNVPETDIASAWNLINPRSDRTIGKDQCLAFLHILNNRDKGVRVPRNVPPSLRATFEKSTEIDYDVSNTSSPSQRLASTSTTSKKSAFADSYLDRLGISGGRSPYSSSGTDFSATKDTDWEEVRLRRQLTELESQYEKAQAAAERRKNEAKRNADNSKIGLVRTQLEQLYDYKRRQLRKLRAGESLDDGSSGVDLTSMKQEIEVLKQQVDMLEDYCNRKQTELNQLYSEIEREKSS</sequence>
<dbReference type="Pfam" id="PF12761">
    <property type="entry name" value="End3"/>
    <property type="match status" value="1"/>
</dbReference>
<evidence type="ECO:0000256" key="12">
    <source>
        <dbReference type="ARBA" id="ARBA00022753"/>
    </source>
</evidence>
<comment type="subcellular location">
    <subcellularLocation>
        <location evidence="3">Cell membrane</location>
        <topology evidence="3">Peripheral membrane protein</topology>
        <orientation evidence="3">Cytoplasmic side</orientation>
    </subcellularLocation>
    <subcellularLocation>
        <location evidence="2">Cytoplasm</location>
        <location evidence="2">Cytoskeleton</location>
        <location evidence="2">Actin patch</location>
    </subcellularLocation>
    <subcellularLocation>
        <location evidence="1">Endosome membrane</location>
        <topology evidence="1">Peripheral membrane protein</topology>
        <orientation evidence="1">Cytoplasmic side</orientation>
    </subcellularLocation>
</comment>
<comment type="function">
    <text evidence="18">Component of the PAN1 actin cytoskeleton-regulatory complex required for the internalization of endosomes during actin-coupled endocytosis. The complex links the site of endocytosis to the cell membrane-associated actin cytoskeleton. Mediates uptake of external molecules and vacuolar degradation of plasma membrane proteins. Plays a role in the proper organization of the cell membrane-associated actin cytoskeleton and promotes its destabilization.</text>
</comment>
<evidence type="ECO:0000256" key="18">
    <source>
        <dbReference type="ARBA" id="ARBA00025194"/>
    </source>
</evidence>
<evidence type="ECO:0000256" key="10">
    <source>
        <dbReference type="ARBA" id="ARBA00022583"/>
    </source>
</evidence>
<dbReference type="CDD" id="cd00052">
    <property type="entry name" value="EH"/>
    <property type="match status" value="1"/>
</dbReference>
<dbReference type="PROSITE" id="PS50031">
    <property type="entry name" value="EH"/>
    <property type="match status" value="2"/>
</dbReference>
<dbReference type="RefSeq" id="XP_064770096.1">
    <property type="nucleotide sequence ID" value="XM_064909919.1"/>
</dbReference>
<evidence type="ECO:0000256" key="3">
    <source>
        <dbReference type="ARBA" id="ARBA00004413"/>
    </source>
</evidence>
<feature type="compositionally biased region" description="Basic and acidic residues" evidence="21">
    <location>
        <begin position="317"/>
        <end position="329"/>
    </location>
</feature>
<dbReference type="SMART" id="SM00027">
    <property type="entry name" value="EH"/>
    <property type="match status" value="2"/>
</dbReference>
<organism evidence="24 25">
    <name type="scientific">Myxozyma melibiosi</name>
    <dbReference type="NCBI Taxonomy" id="54550"/>
    <lineage>
        <taxon>Eukaryota</taxon>
        <taxon>Fungi</taxon>
        <taxon>Dikarya</taxon>
        <taxon>Ascomycota</taxon>
        <taxon>Saccharomycotina</taxon>
        <taxon>Lipomycetes</taxon>
        <taxon>Lipomycetales</taxon>
        <taxon>Lipomycetaceae</taxon>
        <taxon>Myxozyma</taxon>
    </lineage>
</organism>
<evidence type="ECO:0000259" key="23">
    <source>
        <dbReference type="PROSITE" id="PS50222"/>
    </source>
</evidence>
<comment type="subunit">
    <text evidence="5">Component of the PAN1 actin cytoskeleton-regulatory complex.</text>
</comment>
<dbReference type="InterPro" id="IPR011992">
    <property type="entry name" value="EF-hand-dom_pair"/>
</dbReference>
<evidence type="ECO:0000256" key="15">
    <source>
        <dbReference type="ARBA" id="ARBA00023136"/>
    </source>
</evidence>
<evidence type="ECO:0000256" key="4">
    <source>
        <dbReference type="ARBA" id="ARBA00009909"/>
    </source>
</evidence>
<dbReference type="EMBL" id="JBBJBU010000001">
    <property type="protein sequence ID" value="KAK7207063.1"/>
    <property type="molecule type" value="Genomic_DNA"/>
</dbReference>
<comment type="similarity">
    <text evidence="4">Belongs to the END3 family.</text>
</comment>
<keyword evidence="12" id="KW-0967">Endosome</keyword>
<protein>
    <recommendedName>
        <fullName evidence="7">Actin cytoskeleton-regulatory complex protein END3</fullName>
    </recommendedName>
    <alternativeName>
        <fullName evidence="6">Actin cytoskeleton-regulatory complex protein end3</fullName>
    </alternativeName>
    <alternativeName>
        <fullName evidence="19">Endocytosis protein 3</fullName>
    </alternativeName>
</protein>
<evidence type="ECO:0000256" key="8">
    <source>
        <dbReference type="ARBA" id="ARBA00022475"/>
    </source>
</evidence>
<evidence type="ECO:0000256" key="20">
    <source>
        <dbReference type="SAM" id="Coils"/>
    </source>
</evidence>
<dbReference type="SUPFAM" id="SSF47473">
    <property type="entry name" value="EF-hand"/>
    <property type="match status" value="2"/>
</dbReference>
<dbReference type="PROSITE" id="PS00018">
    <property type="entry name" value="EF_HAND_1"/>
    <property type="match status" value="1"/>
</dbReference>
<feature type="domain" description="EF-hand" evidence="23">
    <location>
        <begin position="45"/>
        <end position="80"/>
    </location>
</feature>
<reference evidence="24 25" key="1">
    <citation type="submission" date="2024-03" db="EMBL/GenBank/DDBJ databases">
        <title>Genome-scale model development and genomic sequencing of the oleaginous clade Lipomyces.</title>
        <authorList>
            <consortium name="Lawrence Berkeley National Laboratory"/>
            <person name="Czajka J.J."/>
            <person name="Han Y."/>
            <person name="Kim J."/>
            <person name="Mondo S.J."/>
            <person name="Hofstad B.A."/>
            <person name="Robles A."/>
            <person name="Haridas S."/>
            <person name="Riley R."/>
            <person name="LaButti K."/>
            <person name="Pangilinan J."/>
            <person name="Andreopoulos W."/>
            <person name="Lipzen A."/>
            <person name="Yan J."/>
            <person name="Wang M."/>
            <person name="Ng V."/>
            <person name="Grigoriev I.V."/>
            <person name="Spatafora J.W."/>
            <person name="Magnuson J.K."/>
            <person name="Baker S.E."/>
            <person name="Pomraning K.R."/>
        </authorList>
    </citation>
    <scope>NUCLEOTIDE SEQUENCE [LARGE SCALE GENOMIC DNA]</scope>
    <source>
        <strain evidence="24 25">Phaff 52-87</strain>
    </source>
</reference>
<feature type="coiled-coil region" evidence="20">
    <location>
        <begin position="369"/>
        <end position="410"/>
    </location>
</feature>
<gene>
    <name evidence="24" type="ORF">BZA70DRAFT_1783</name>
</gene>
<keyword evidence="8" id="KW-1003">Cell membrane</keyword>
<dbReference type="InterPro" id="IPR018247">
    <property type="entry name" value="EF_Hand_1_Ca_BS"/>
</dbReference>
<evidence type="ECO:0000256" key="19">
    <source>
        <dbReference type="ARBA" id="ARBA00029684"/>
    </source>
</evidence>
<keyword evidence="16" id="KW-0009">Actin-binding</keyword>
<keyword evidence="25" id="KW-1185">Reference proteome</keyword>
<evidence type="ECO:0000256" key="14">
    <source>
        <dbReference type="ARBA" id="ARBA00023054"/>
    </source>
</evidence>
<dbReference type="Pfam" id="PF12763">
    <property type="entry name" value="EH"/>
    <property type="match status" value="1"/>
</dbReference>
<keyword evidence="17" id="KW-0206">Cytoskeleton</keyword>
<dbReference type="PANTHER" id="PTHR11216:SF74">
    <property type="entry name" value="ACTIN CYTOSKELETON-REGULATORY COMPLEX PROTEIN END3"/>
    <property type="match status" value="1"/>
</dbReference>
<dbReference type="Gene3D" id="1.10.238.10">
    <property type="entry name" value="EF-hand"/>
    <property type="match status" value="2"/>
</dbReference>
<keyword evidence="9" id="KW-0963">Cytoplasm</keyword>
<dbReference type="InterPro" id="IPR002048">
    <property type="entry name" value="EF_hand_dom"/>
</dbReference>
<evidence type="ECO:0000259" key="22">
    <source>
        <dbReference type="PROSITE" id="PS50031"/>
    </source>
</evidence>
<evidence type="ECO:0000313" key="24">
    <source>
        <dbReference type="EMBL" id="KAK7207063.1"/>
    </source>
</evidence>
<accession>A0ABR1FDC7</accession>
<evidence type="ECO:0000256" key="21">
    <source>
        <dbReference type="SAM" id="MobiDB-lite"/>
    </source>
</evidence>
<evidence type="ECO:0000256" key="6">
    <source>
        <dbReference type="ARBA" id="ARBA00013889"/>
    </source>
</evidence>
<keyword evidence="14 20" id="KW-0175">Coiled coil</keyword>
<keyword evidence="11" id="KW-0677">Repeat</keyword>
<dbReference type="PROSITE" id="PS50222">
    <property type="entry name" value="EF_HAND_2"/>
    <property type="match status" value="1"/>
</dbReference>
<keyword evidence="10" id="KW-0254">Endocytosis</keyword>
<comment type="caution">
    <text evidence="24">The sequence shown here is derived from an EMBL/GenBank/DDBJ whole genome shotgun (WGS) entry which is preliminary data.</text>
</comment>
<evidence type="ECO:0000256" key="5">
    <source>
        <dbReference type="ARBA" id="ARBA00011159"/>
    </source>
</evidence>
<keyword evidence="13" id="KW-0106">Calcium</keyword>
<dbReference type="InterPro" id="IPR025604">
    <property type="entry name" value="End3"/>
</dbReference>
<name>A0ABR1FDC7_9ASCO</name>
<evidence type="ECO:0000256" key="13">
    <source>
        <dbReference type="ARBA" id="ARBA00022837"/>
    </source>
</evidence>
<keyword evidence="15" id="KW-0472">Membrane</keyword>
<feature type="domain" description="EH" evidence="22">
    <location>
        <begin position="13"/>
        <end position="103"/>
    </location>
</feature>
<evidence type="ECO:0000256" key="7">
    <source>
        <dbReference type="ARBA" id="ARBA00017312"/>
    </source>
</evidence>
<evidence type="ECO:0000256" key="16">
    <source>
        <dbReference type="ARBA" id="ARBA00023203"/>
    </source>
</evidence>
<evidence type="ECO:0000256" key="17">
    <source>
        <dbReference type="ARBA" id="ARBA00023212"/>
    </source>
</evidence>